<dbReference type="OrthoDB" id="9785345at2"/>
<dbReference type="PROSITE" id="PS51782">
    <property type="entry name" value="LYSM"/>
    <property type="match status" value="1"/>
</dbReference>
<dbReference type="Gene3D" id="6.20.240.60">
    <property type="match status" value="1"/>
</dbReference>
<keyword evidence="4" id="KW-1185">Reference proteome</keyword>
<evidence type="ECO:0000259" key="2">
    <source>
        <dbReference type="PROSITE" id="PS51782"/>
    </source>
</evidence>
<sequence>MKLKKLASVLLAGIFVFTAGNAVQANYEYFDSPPFDTYKVSEGDTLSYIAKRYGVELDDLYSFNPDIKGDLIVTGESIKLVGNSDDGSADRIELSASDRDLLERLVHAEARGQDYEGKIAVAEVVFNRVDSDDFPDTVRGVIMQNRQFSPVSNGAINNNPSSKTKEAVQDAVEGTNLVDDALFFWNPDIATSRWLESMTVVRTIDDHEFLK</sequence>
<dbReference type="RefSeq" id="WP_093054279.1">
    <property type="nucleotide sequence ID" value="NZ_FOGT01000014.1"/>
</dbReference>
<gene>
    <name evidence="3" type="ORF">SAMN05518684_114111</name>
</gene>
<dbReference type="EMBL" id="FOGT01000014">
    <property type="protein sequence ID" value="SES29428.1"/>
    <property type="molecule type" value="Genomic_DNA"/>
</dbReference>
<evidence type="ECO:0000256" key="1">
    <source>
        <dbReference type="SAM" id="SignalP"/>
    </source>
</evidence>
<keyword evidence="1" id="KW-0732">Signal</keyword>
<dbReference type="AlphaFoldDB" id="A0A1H9W6B6"/>
<dbReference type="Gene3D" id="3.10.350.10">
    <property type="entry name" value="LysM domain"/>
    <property type="match status" value="1"/>
</dbReference>
<dbReference type="Pfam" id="PF07486">
    <property type="entry name" value="Hydrolase_2"/>
    <property type="match status" value="1"/>
</dbReference>
<evidence type="ECO:0000313" key="4">
    <source>
        <dbReference type="Proteomes" id="UP000198571"/>
    </source>
</evidence>
<organism evidence="3 4">
    <name type="scientific">Salipaludibacillus aurantiacus</name>
    <dbReference type="NCBI Taxonomy" id="1601833"/>
    <lineage>
        <taxon>Bacteria</taxon>
        <taxon>Bacillati</taxon>
        <taxon>Bacillota</taxon>
        <taxon>Bacilli</taxon>
        <taxon>Bacillales</taxon>
        <taxon>Bacillaceae</taxon>
    </lineage>
</organism>
<proteinExistence type="predicted"/>
<dbReference type="InterPro" id="IPR036779">
    <property type="entry name" value="LysM_dom_sf"/>
</dbReference>
<dbReference type="InterPro" id="IPR011105">
    <property type="entry name" value="Cell_wall_hydrolase_SleB"/>
</dbReference>
<feature type="chain" id="PRO_5011542949" evidence="1">
    <location>
        <begin position="26"/>
        <end position="211"/>
    </location>
</feature>
<reference evidence="4" key="1">
    <citation type="submission" date="2016-10" db="EMBL/GenBank/DDBJ databases">
        <authorList>
            <person name="Varghese N."/>
            <person name="Submissions S."/>
        </authorList>
    </citation>
    <scope>NUCLEOTIDE SEQUENCE [LARGE SCALE GENOMIC DNA]</scope>
    <source>
        <strain evidence="4">S9</strain>
    </source>
</reference>
<dbReference type="GO" id="GO:0016787">
    <property type="term" value="F:hydrolase activity"/>
    <property type="evidence" value="ECO:0007669"/>
    <property type="project" value="InterPro"/>
</dbReference>
<dbReference type="STRING" id="1601833.SAMN05518684_114111"/>
<dbReference type="InterPro" id="IPR042047">
    <property type="entry name" value="SleB_dom1"/>
</dbReference>
<dbReference type="InterPro" id="IPR018392">
    <property type="entry name" value="LysM"/>
</dbReference>
<protein>
    <submittedName>
        <fullName evidence="3">N-acetylmuramoyl-L-alanine amidase</fullName>
    </submittedName>
</protein>
<evidence type="ECO:0000313" key="3">
    <source>
        <dbReference type="EMBL" id="SES29428.1"/>
    </source>
</evidence>
<dbReference type="CDD" id="cd00118">
    <property type="entry name" value="LysM"/>
    <property type="match status" value="1"/>
</dbReference>
<feature type="domain" description="LysM" evidence="2">
    <location>
        <begin position="36"/>
        <end position="80"/>
    </location>
</feature>
<dbReference type="SMART" id="SM00257">
    <property type="entry name" value="LysM"/>
    <property type="match status" value="1"/>
</dbReference>
<dbReference type="Proteomes" id="UP000198571">
    <property type="component" value="Unassembled WGS sequence"/>
</dbReference>
<name>A0A1H9W6B6_9BACI</name>
<dbReference type="Gene3D" id="1.10.10.2520">
    <property type="entry name" value="Cell wall hydrolase SleB, domain 1"/>
    <property type="match status" value="1"/>
</dbReference>
<accession>A0A1H9W6B6</accession>
<feature type="signal peptide" evidence="1">
    <location>
        <begin position="1"/>
        <end position="25"/>
    </location>
</feature>
<dbReference type="Pfam" id="PF01476">
    <property type="entry name" value="LysM"/>
    <property type="match status" value="1"/>
</dbReference>
<dbReference type="SUPFAM" id="SSF54106">
    <property type="entry name" value="LysM domain"/>
    <property type="match status" value="1"/>
</dbReference>